<organism evidence="9 10">
    <name type="scientific">Thalassotalea agarivorans</name>
    <name type="common">Thalassomonas agarivorans</name>
    <dbReference type="NCBI Taxonomy" id="349064"/>
    <lineage>
        <taxon>Bacteria</taxon>
        <taxon>Pseudomonadati</taxon>
        <taxon>Pseudomonadota</taxon>
        <taxon>Gammaproteobacteria</taxon>
        <taxon>Alteromonadales</taxon>
        <taxon>Colwelliaceae</taxon>
        <taxon>Thalassotalea</taxon>
    </lineage>
</organism>
<feature type="domain" description="7,8-dihydro-6-hydroxymethylpterin-pyrophosphokinase" evidence="8">
    <location>
        <begin position="5"/>
        <end position="128"/>
    </location>
</feature>
<dbReference type="PANTHER" id="PTHR43071">
    <property type="entry name" value="2-AMINO-4-HYDROXY-6-HYDROXYMETHYLDIHYDROPTERIDINE PYROPHOSPHOKINASE"/>
    <property type="match status" value="1"/>
</dbReference>
<dbReference type="GO" id="GO:0046654">
    <property type="term" value="P:tetrahydrofolate biosynthetic process"/>
    <property type="evidence" value="ECO:0007669"/>
    <property type="project" value="UniProtKB-UniPathway"/>
</dbReference>
<reference evidence="9 10" key="1">
    <citation type="submission" date="2016-10" db="EMBL/GenBank/DDBJ databases">
        <authorList>
            <person name="de Groot N.N."/>
        </authorList>
    </citation>
    <scope>NUCLEOTIDE SEQUENCE [LARGE SCALE GENOMIC DNA]</scope>
    <source>
        <strain evidence="9 10">DSM 19706</strain>
    </source>
</reference>
<name>A0A1I0AS67_THASX</name>
<dbReference type="RefSeq" id="WP_093327878.1">
    <property type="nucleotide sequence ID" value="NZ_AP027363.1"/>
</dbReference>
<accession>A0A1I0AS67</accession>
<keyword evidence="4" id="KW-0547">Nucleotide-binding</keyword>
<dbReference type="NCBIfam" id="TIGR01498">
    <property type="entry name" value="folK"/>
    <property type="match status" value="1"/>
</dbReference>
<dbReference type="GO" id="GO:0046656">
    <property type="term" value="P:folic acid biosynthetic process"/>
    <property type="evidence" value="ECO:0007669"/>
    <property type="project" value="UniProtKB-KW"/>
</dbReference>
<keyword evidence="6" id="KW-0067">ATP-binding</keyword>
<dbReference type="Gene3D" id="3.30.70.560">
    <property type="entry name" value="7,8-Dihydro-6-hydroxymethylpterin-pyrophosphokinase HPPK"/>
    <property type="match status" value="1"/>
</dbReference>
<dbReference type="Proteomes" id="UP000199308">
    <property type="component" value="Unassembled WGS sequence"/>
</dbReference>
<keyword evidence="3" id="KW-0808">Transferase</keyword>
<keyword evidence="10" id="KW-1185">Reference proteome</keyword>
<comment type="pathway">
    <text evidence="1">Cofactor biosynthesis; tetrahydrofolate biosynthesis; 2-amino-4-hydroxy-6-hydroxymethyl-7,8-dihydropteridine diphosphate from 7,8-dihydroneopterin triphosphate: step 4/4.</text>
</comment>
<keyword evidence="7" id="KW-0289">Folate biosynthesis</keyword>
<sequence length="163" mass="18504">MAIIYISLGTNIDRDHYLEQGLLGLEQAFGQLTLSSLFESASVGFNGSDFYNMVIAAETELPIAQVVTTLKDIERANGRKPSAKKFSSRTLDLDLLLYDDVVTEQPIQLPRAEITENAFVLWPLQELAGALLHPELNISYDELWRNYDKSSQQLRIVPFNWQR</sequence>
<dbReference type="InterPro" id="IPR000550">
    <property type="entry name" value="Hppk"/>
</dbReference>
<dbReference type="InterPro" id="IPR035907">
    <property type="entry name" value="Hppk_sf"/>
</dbReference>
<evidence type="ECO:0000259" key="8">
    <source>
        <dbReference type="Pfam" id="PF01288"/>
    </source>
</evidence>
<evidence type="ECO:0000256" key="6">
    <source>
        <dbReference type="ARBA" id="ARBA00022840"/>
    </source>
</evidence>
<dbReference type="OrthoDB" id="9790168at2"/>
<evidence type="ECO:0000313" key="9">
    <source>
        <dbReference type="EMBL" id="SES97205.1"/>
    </source>
</evidence>
<dbReference type="Pfam" id="PF01288">
    <property type="entry name" value="HPPK"/>
    <property type="match status" value="1"/>
</dbReference>
<evidence type="ECO:0000256" key="5">
    <source>
        <dbReference type="ARBA" id="ARBA00022777"/>
    </source>
</evidence>
<dbReference type="EC" id="2.7.6.3" evidence="2"/>
<dbReference type="GO" id="GO:0003848">
    <property type="term" value="F:2-amino-4-hydroxy-6-hydroxymethyldihydropteridine diphosphokinase activity"/>
    <property type="evidence" value="ECO:0007669"/>
    <property type="project" value="UniProtKB-EC"/>
</dbReference>
<dbReference type="GO" id="GO:0005524">
    <property type="term" value="F:ATP binding"/>
    <property type="evidence" value="ECO:0007669"/>
    <property type="project" value="UniProtKB-KW"/>
</dbReference>
<evidence type="ECO:0000256" key="4">
    <source>
        <dbReference type="ARBA" id="ARBA00022741"/>
    </source>
</evidence>
<dbReference type="UniPathway" id="UPA00077">
    <property type="reaction ID" value="UER00155"/>
</dbReference>
<dbReference type="GO" id="GO:0016301">
    <property type="term" value="F:kinase activity"/>
    <property type="evidence" value="ECO:0007669"/>
    <property type="project" value="UniProtKB-KW"/>
</dbReference>
<protein>
    <recommendedName>
        <fullName evidence="2">2-amino-4-hydroxy-6-hydroxymethyldihydropteridine diphosphokinase</fullName>
        <ecNumber evidence="2">2.7.6.3</ecNumber>
    </recommendedName>
</protein>
<evidence type="ECO:0000256" key="7">
    <source>
        <dbReference type="ARBA" id="ARBA00022909"/>
    </source>
</evidence>
<dbReference type="EMBL" id="FOHK01000003">
    <property type="protein sequence ID" value="SES97205.1"/>
    <property type="molecule type" value="Genomic_DNA"/>
</dbReference>
<dbReference type="PANTHER" id="PTHR43071:SF2">
    <property type="entry name" value="2-AMINO-4-HYDROXY-6-HYDROXYMETHYLDIHYDROPTERIDINE PYROPHOSPHOKINASE"/>
    <property type="match status" value="1"/>
</dbReference>
<evidence type="ECO:0000256" key="1">
    <source>
        <dbReference type="ARBA" id="ARBA00005051"/>
    </source>
</evidence>
<proteinExistence type="predicted"/>
<gene>
    <name evidence="9" type="ORF">SAMN05660429_00801</name>
</gene>
<keyword evidence="5 9" id="KW-0418">Kinase</keyword>
<dbReference type="SUPFAM" id="SSF55083">
    <property type="entry name" value="6-hydroxymethyl-7,8-dihydropterin pyrophosphokinase, HPPK"/>
    <property type="match status" value="1"/>
</dbReference>
<dbReference type="AlphaFoldDB" id="A0A1I0AS67"/>
<evidence type="ECO:0000256" key="2">
    <source>
        <dbReference type="ARBA" id="ARBA00013253"/>
    </source>
</evidence>
<evidence type="ECO:0000313" key="10">
    <source>
        <dbReference type="Proteomes" id="UP000199308"/>
    </source>
</evidence>
<dbReference type="STRING" id="349064.SAMN05660429_00801"/>
<evidence type="ECO:0000256" key="3">
    <source>
        <dbReference type="ARBA" id="ARBA00022679"/>
    </source>
</evidence>